<evidence type="ECO:0000256" key="6">
    <source>
        <dbReference type="ARBA" id="ARBA00023136"/>
    </source>
</evidence>
<dbReference type="PROSITE" id="PS51123">
    <property type="entry name" value="OMPA_2"/>
    <property type="match status" value="1"/>
</dbReference>
<keyword evidence="11" id="KW-0969">Cilium</keyword>
<gene>
    <name evidence="11" type="ORF">ABFZ84_13030</name>
</gene>
<evidence type="ECO:0000256" key="7">
    <source>
        <dbReference type="PROSITE-ProRule" id="PRU00473"/>
    </source>
</evidence>
<sequence length="294" mass="30921">MLGKSMAGGAKAVAPIIIKKKKVIAGGGHHGGAWKVAYADFVTAMMAFFLLMWLLNATTEDQRKGLADYFNPSIPISKVSGGGSGALDGSSVFESRDLARDGAGASEEYPNSQERPIEGGEEPVEGPADGTGVAAELGAGANELAMIETAINSQSVNTPEDGLAKHIQTRMTPDGLVIELVDVDGESLYNIGSSNPSQLLHDLLSVIGPVLGTVSNKMAIVGHTDGRAFSRSANYSNWELSTDRAHAARRMLIKNGIPVQQIVQVTGKADTEPFSENPLAAENRRIAITLLNPN</sequence>
<keyword evidence="6 7" id="KW-0472">Membrane</keyword>
<dbReference type="EMBL" id="JBEHZE010000001">
    <property type="protein sequence ID" value="MEX6634473.1"/>
    <property type="molecule type" value="Genomic_DNA"/>
</dbReference>
<name>A0ABV3Z7D9_9PROT</name>
<evidence type="ECO:0000256" key="5">
    <source>
        <dbReference type="ARBA" id="ARBA00022989"/>
    </source>
</evidence>
<feature type="region of interest" description="Disordered" evidence="8">
    <location>
        <begin position="99"/>
        <end position="131"/>
    </location>
</feature>
<evidence type="ECO:0000256" key="2">
    <source>
        <dbReference type="ARBA" id="ARBA00008914"/>
    </source>
</evidence>
<comment type="subcellular location">
    <subcellularLocation>
        <location evidence="1">Cell membrane</location>
        <topology evidence="1">Single-pass membrane protein</topology>
    </subcellularLocation>
</comment>
<proteinExistence type="inferred from homology"/>
<dbReference type="Gene3D" id="3.30.1330.60">
    <property type="entry name" value="OmpA-like domain"/>
    <property type="match status" value="1"/>
</dbReference>
<dbReference type="Pfam" id="PF13677">
    <property type="entry name" value="MotB_plug"/>
    <property type="match status" value="1"/>
</dbReference>
<keyword evidence="12" id="KW-1185">Reference proteome</keyword>
<keyword evidence="11" id="KW-0282">Flagellum</keyword>
<evidence type="ECO:0000256" key="1">
    <source>
        <dbReference type="ARBA" id="ARBA00004162"/>
    </source>
</evidence>
<accession>A0ABV3Z7D9</accession>
<feature type="domain" description="OmpA-like" evidence="10">
    <location>
        <begin position="176"/>
        <end position="294"/>
    </location>
</feature>
<evidence type="ECO:0000256" key="4">
    <source>
        <dbReference type="ARBA" id="ARBA00022692"/>
    </source>
</evidence>
<dbReference type="RefSeq" id="WP_369314455.1">
    <property type="nucleotide sequence ID" value="NZ_JBEHZE010000001.1"/>
</dbReference>
<keyword evidence="4 9" id="KW-0812">Transmembrane</keyword>
<dbReference type="InterPro" id="IPR036737">
    <property type="entry name" value="OmpA-like_sf"/>
</dbReference>
<comment type="similarity">
    <text evidence="2">Belongs to the MotB family.</text>
</comment>
<protein>
    <submittedName>
        <fullName evidence="11">Flagellar motor protein MotB</fullName>
    </submittedName>
</protein>
<dbReference type="InterPro" id="IPR050330">
    <property type="entry name" value="Bact_OuterMem_StrucFunc"/>
</dbReference>
<keyword evidence="11" id="KW-0966">Cell projection</keyword>
<dbReference type="CDD" id="cd07185">
    <property type="entry name" value="OmpA_C-like"/>
    <property type="match status" value="1"/>
</dbReference>
<comment type="caution">
    <text evidence="11">The sequence shown here is derived from an EMBL/GenBank/DDBJ whole genome shotgun (WGS) entry which is preliminary data.</text>
</comment>
<evidence type="ECO:0000259" key="10">
    <source>
        <dbReference type="PROSITE" id="PS51123"/>
    </source>
</evidence>
<dbReference type="Proteomes" id="UP001560685">
    <property type="component" value="Unassembled WGS sequence"/>
</dbReference>
<evidence type="ECO:0000313" key="11">
    <source>
        <dbReference type="EMBL" id="MEX6634473.1"/>
    </source>
</evidence>
<evidence type="ECO:0000256" key="9">
    <source>
        <dbReference type="SAM" id="Phobius"/>
    </source>
</evidence>
<evidence type="ECO:0000313" key="12">
    <source>
        <dbReference type="Proteomes" id="UP001560685"/>
    </source>
</evidence>
<organism evidence="11 12">
    <name type="scientific">Hyphococcus lacteus</name>
    <dbReference type="NCBI Taxonomy" id="3143536"/>
    <lineage>
        <taxon>Bacteria</taxon>
        <taxon>Pseudomonadati</taxon>
        <taxon>Pseudomonadota</taxon>
        <taxon>Alphaproteobacteria</taxon>
        <taxon>Parvularculales</taxon>
        <taxon>Parvularculaceae</taxon>
        <taxon>Hyphococcus</taxon>
    </lineage>
</organism>
<keyword evidence="3" id="KW-1003">Cell membrane</keyword>
<evidence type="ECO:0000256" key="8">
    <source>
        <dbReference type="SAM" id="MobiDB-lite"/>
    </source>
</evidence>
<dbReference type="PANTHER" id="PTHR30329">
    <property type="entry name" value="STATOR ELEMENT OF FLAGELLAR MOTOR COMPLEX"/>
    <property type="match status" value="1"/>
</dbReference>
<keyword evidence="5 9" id="KW-1133">Transmembrane helix</keyword>
<evidence type="ECO:0000256" key="3">
    <source>
        <dbReference type="ARBA" id="ARBA00022475"/>
    </source>
</evidence>
<dbReference type="SUPFAM" id="SSF103088">
    <property type="entry name" value="OmpA-like"/>
    <property type="match status" value="1"/>
</dbReference>
<reference evidence="11 12" key="1">
    <citation type="submission" date="2024-05" db="EMBL/GenBank/DDBJ databases">
        <title>Three bacterial strains, DH-69, EH-24, and ECK-19 isolated from coastal sediments.</title>
        <authorList>
            <person name="Ye Y.-Q."/>
            <person name="Du Z.-J."/>
        </authorList>
    </citation>
    <scope>NUCLEOTIDE SEQUENCE [LARGE SCALE GENOMIC DNA]</scope>
    <source>
        <strain evidence="11 12">ECK-19</strain>
    </source>
</reference>
<dbReference type="InterPro" id="IPR006665">
    <property type="entry name" value="OmpA-like"/>
</dbReference>
<feature type="transmembrane region" description="Helical" evidence="9">
    <location>
        <begin position="36"/>
        <end position="55"/>
    </location>
</feature>
<dbReference type="Pfam" id="PF00691">
    <property type="entry name" value="OmpA"/>
    <property type="match status" value="1"/>
</dbReference>
<dbReference type="PANTHER" id="PTHR30329:SF21">
    <property type="entry name" value="LIPOPROTEIN YIAD-RELATED"/>
    <property type="match status" value="1"/>
</dbReference>
<dbReference type="InterPro" id="IPR025713">
    <property type="entry name" value="MotB-like_N_dom"/>
</dbReference>